<dbReference type="Proteomes" id="UP001272987">
    <property type="component" value="Unassembled WGS sequence"/>
</dbReference>
<dbReference type="EMBL" id="JARAWP010000008">
    <property type="protein sequence ID" value="MDX3019197.1"/>
    <property type="molecule type" value="Genomic_DNA"/>
</dbReference>
<evidence type="ECO:0000313" key="5">
    <source>
        <dbReference type="Proteomes" id="UP001282288"/>
    </source>
</evidence>
<name>A0AAP6B7L5_9ACTN</name>
<sequence>MTTTEPHPADPKQTKDTSGRAIPSPRHSLIRTPEPWPHLVARVKRTGQYLTTAEAEKITRTTLTTLAPLLPAPERTALTRTLPPEAATLLAAPPQPPYGAAEFVTKVAARLDNTTPDTARWHVTSVLTALAHYAGPTVTNRIVAQLPQGYALLFGRAELMRKP</sequence>
<organism evidence="2 5">
    <name type="scientific">Streptomyces acidiscabies</name>
    <dbReference type="NCBI Taxonomy" id="42234"/>
    <lineage>
        <taxon>Bacteria</taxon>
        <taxon>Bacillati</taxon>
        <taxon>Actinomycetota</taxon>
        <taxon>Actinomycetes</taxon>
        <taxon>Kitasatosporales</taxon>
        <taxon>Streptomycetaceae</taxon>
        <taxon>Streptomyces</taxon>
    </lineage>
</organism>
<dbReference type="RefSeq" id="WP_010356317.1">
    <property type="nucleotide sequence ID" value="NZ_BCMK01000094.1"/>
</dbReference>
<keyword evidence="4" id="KW-1185">Reference proteome</keyword>
<dbReference type="GeneID" id="69805944"/>
<feature type="compositionally biased region" description="Basic and acidic residues" evidence="1">
    <location>
        <begin position="7"/>
        <end position="18"/>
    </location>
</feature>
<feature type="region of interest" description="Disordered" evidence="1">
    <location>
        <begin position="1"/>
        <end position="35"/>
    </location>
</feature>
<proteinExistence type="predicted"/>
<dbReference type="Pfam" id="PF10025">
    <property type="entry name" value="DUF2267"/>
    <property type="match status" value="1"/>
</dbReference>
<dbReference type="InterPro" id="IPR018727">
    <property type="entry name" value="DUF2267"/>
</dbReference>
<dbReference type="AlphaFoldDB" id="A0AAP6B7L5"/>
<dbReference type="EMBL" id="JARAWC010000004">
    <property type="protein sequence ID" value="MDX2959515.1"/>
    <property type="molecule type" value="Genomic_DNA"/>
</dbReference>
<evidence type="ECO:0000256" key="1">
    <source>
        <dbReference type="SAM" id="MobiDB-lite"/>
    </source>
</evidence>
<dbReference type="InterPro" id="IPR038282">
    <property type="entry name" value="DUF2267_sf"/>
</dbReference>
<dbReference type="Proteomes" id="UP001282288">
    <property type="component" value="Unassembled WGS sequence"/>
</dbReference>
<evidence type="ECO:0000313" key="4">
    <source>
        <dbReference type="Proteomes" id="UP001272987"/>
    </source>
</evidence>
<gene>
    <name evidence="2" type="ORF">PV399_07260</name>
    <name evidence="3" type="ORF">PV666_15030</name>
</gene>
<accession>A0AAP6B7L5</accession>
<evidence type="ECO:0000313" key="3">
    <source>
        <dbReference type="EMBL" id="MDX3019197.1"/>
    </source>
</evidence>
<comment type="caution">
    <text evidence="2">The sequence shown here is derived from an EMBL/GenBank/DDBJ whole genome shotgun (WGS) entry which is preliminary data.</text>
</comment>
<evidence type="ECO:0000313" key="2">
    <source>
        <dbReference type="EMBL" id="MDX2959515.1"/>
    </source>
</evidence>
<protein>
    <submittedName>
        <fullName evidence="2">DUF2267 domain-containing protein</fullName>
    </submittedName>
</protein>
<reference evidence="2 4" key="1">
    <citation type="journal article" date="2023" name="Microb. Genom.">
        <title>Mesoterricola silvestris gen. nov., sp. nov., Mesoterricola sediminis sp. nov., Geothrix oryzae sp. nov., Geothrix edaphica sp. nov., Geothrix rubra sp. nov., and Geothrix limicola sp. nov., six novel members of Acidobacteriota isolated from soils.</title>
        <authorList>
            <person name="Weisberg A.J."/>
            <person name="Pearce E."/>
            <person name="Kramer C.G."/>
            <person name="Chang J.H."/>
            <person name="Clarke C.R."/>
        </authorList>
    </citation>
    <scope>NUCLEOTIDE SEQUENCE</scope>
    <source>
        <strain evidence="3 4">NB05-1H</strain>
        <strain evidence="2">NRRL_B-16521</strain>
    </source>
</reference>
<dbReference type="Gene3D" id="1.10.490.110">
    <property type="entry name" value="Uncharacterized conserved protein DUF2267"/>
    <property type="match status" value="1"/>
</dbReference>